<proteinExistence type="predicted"/>
<keyword evidence="3" id="KW-1185">Reference proteome</keyword>
<evidence type="ECO:0000256" key="1">
    <source>
        <dbReference type="SAM" id="MobiDB-lite"/>
    </source>
</evidence>
<feature type="compositionally biased region" description="Low complexity" evidence="1">
    <location>
        <begin position="51"/>
        <end position="81"/>
    </location>
</feature>
<dbReference type="EMBL" id="FNXT01000907">
    <property type="protein sequence ID" value="SZX69160.1"/>
    <property type="molecule type" value="Genomic_DNA"/>
</dbReference>
<sequence>MRSPAATAASGSDPNSSRHTKRSQLAPSSSADDVAVTADQGSAEAGSAHQLAPEGSSATAAAAAKGSTKQQQQQQSAAALLPSASELQQVIDSAAPAPAADAALTPAAAAAAAGPPPEAAAAAAAPQDYELLSTATVSTPNAADHSSSSNSSSSSRQQKHLVTGYKSPPELTSAPSKGKVTIAGRRLATGELVGDDVITLADYSAAGEGAGDTGDAGDAAGMLGGPSTRIAAQARLHFVVIKRTAVVMVCMAVCLYSSSGTIAGRRLAIGELVGDDVITLADYSAAGEGAAAGDAGDSGAAMLGGSSALHSGELVGDDVITLADYSAAGEAFTGGGDNSGGGGGGGMLGGASTMYSEAALLDEAERLQAHHPLQQGRL</sequence>
<dbReference type="Proteomes" id="UP000256970">
    <property type="component" value="Unassembled WGS sequence"/>
</dbReference>
<accession>A0A383VW71</accession>
<evidence type="ECO:0000313" key="2">
    <source>
        <dbReference type="EMBL" id="SZX69160.1"/>
    </source>
</evidence>
<reference evidence="2 3" key="1">
    <citation type="submission" date="2016-10" db="EMBL/GenBank/DDBJ databases">
        <authorList>
            <person name="Cai Z."/>
        </authorList>
    </citation>
    <scope>NUCLEOTIDE SEQUENCE [LARGE SCALE GENOMIC DNA]</scope>
</reference>
<organism evidence="2 3">
    <name type="scientific">Tetradesmus obliquus</name>
    <name type="common">Green alga</name>
    <name type="synonym">Acutodesmus obliquus</name>
    <dbReference type="NCBI Taxonomy" id="3088"/>
    <lineage>
        <taxon>Eukaryota</taxon>
        <taxon>Viridiplantae</taxon>
        <taxon>Chlorophyta</taxon>
        <taxon>core chlorophytes</taxon>
        <taxon>Chlorophyceae</taxon>
        <taxon>CS clade</taxon>
        <taxon>Sphaeropleales</taxon>
        <taxon>Scenedesmaceae</taxon>
        <taxon>Tetradesmus</taxon>
    </lineage>
</organism>
<feature type="compositionally biased region" description="Polar residues" evidence="1">
    <location>
        <begin position="9"/>
        <end position="31"/>
    </location>
</feature>
<gene>
    <name evidence="2" type="ORF">BQ4739_LOCUS9457</name>
</gene>
<dbReference type="AlphaFoldDB" id="A0A383VW71"/>
<protein>
    <submittedName>
        <fullName evidence="2">Uncharacterized protein</fullName>
    </submittedName>
</protein>
<name>A0A383VW71_TETOB</name>
<feature type="region of interest" description="Disordered" evidence="1">
    <location>
        <begin position="138"/>
        <end position="178"/>
    </location>
</feature>
<feature type="region of interest" description="Disordered" evidence="1">
    <location>
        <begin position="1"/>
        <end position="81"/>
    </location>
</feature>
<feature type="compositionally biased region" description="Low complexity" evidence="1">
    <location>
        <begin position="146"/>
        <end position="155"/>
    </location>
</feature>
<evidence type="ECO:0000313" key="3">
    <source>
        <dbReference type="Proteomes" id="UP000256970"/>
    </source>
</evidence>